<accession>A0A0C9SVF2</accession>
<evidence type="ECO:0000259" key="1">
    <source>
        <dbReference type="PROSITE" id="PS50011"/>
    </source>
</evidence>
<sequence length="108" mass="11721">IVHSQFVVHGDLSGSNVLIDGYGRACISDFGLSMLLTELGGQTYAASRHAAGALRWTAPELLAHWVPKDKEDPLYVFPTPQSDVYSFGMVMLQVCLTTVLFSCIDGSE</sequence>
<dbReference type="GO" id="GO:0004672">
    <property type="term" value="F:protein kinase activity"/>
    <property type="evidence" value="ECO:0007669"/>
    <property type="project" value="InterPro"/>
</dbReference>
<evidence type="ECO:0000313" key="3">
    <source>
        <dbReference type="Proteomes" id="UP000053647"/>
    </source>
</evidence>
<protein>
    <recommendedName>
        <fullName evidence="1">Protein kinase domain-containing protein</fullName>
    </recommendedName>
</protein>
<dbReference type="EMBL" id="KN819353">
    <property type="protein sequence ID" value="KIJ13324.1"/>
    <property type="molecule type" value="Genomic_DNA"/>
</dbReference>
<dbReference type="PANTHER" id="PTHR23257">
    <property type="entry name" value="SERINE-THREONINE PROTEIN KINASE"/>
    <property type="match status" value="1"/>
</dbReference>
<dbReference type="PROSITE" id="PS00109">
    <property type="entry name" value="PROTEIN_KINASE_TYR"/>
    <property type="match status" value="1"/>
</dbReference>
<organism evidence="2 3">
    <name type="scientific">Paxillus involutus ATCC 200175</name>
    <dbReference type="NCBI Taxonomy" id="664439"/>
    <lineage>
        <taxon>Eukaryota</taxon>
        <taxon>Fungi</taxon>
        <taxon>Dikarya</taxon>
        <taxon>Basidiomycota</taxon>
        <taxon>Agaricomycotina</taxon>
        <taxon>Agaricomycetes</taxon>
        <taxon>Agaricomycetidae</taxon>
        <taxon>Boletales</taxon>
        <taxon>Paxilineae</taxon>
        <taxon>Paxillaceae</taxon>
        <taxon>Paxillus</taxon>
    </lineage>
</organism>
<dbReference type="OrthoDB" id="4062651at2759"/>
<dbReference type="GO" id="GO:0005737">
    <property type="term" value="C:cytoplasm"/>
    <property type="evidence" value="ECO:0007669"/>
    <property type="project" value="TreeGrafter"/>
</dbReference>
<name>A0A0C9SVF2_PAXIN</name>
<dbReference type="Gene3D" id="1.10.510.10">
    <property type="entry name" value="Transferase(Phosphotransferase) domain 1"/>
    <property type="match status" value="1"/>
</dbReference>
<dbReference type="InterPro" id="IPR011009">
    <property type="entry name" value="Kinase-like_dom_sf"/>
</dbReference>
<feature type="non-terminal residue" evidence="2">
    <location>
        <position position="1"/>
    </location>
</feature>
<dbReference type="GO" id="GO:0005524">
    <property type="term" value="F:ATP binding"/>
    <property type="evidence" value="ECO:0007669"/>
    <property type="project" value="InterPro"/>
</dbReference>
<dbReference type="Pfam" id="PF07714">
    <property type="entry name" value="PK_Tyr_Ser-Thr"/>
    <property type="match status" value="1"/>
</dbReference>
<dbReference type="Proteomes" id="UP000053647">
    <property type="component" value="Unassembled WGS sequence"/>
</dbReference>
<evidence type="ECO:0000313" key="2">
    <source>
        <dbReference type="EMBL" id="KIJ13324.1"/>
    </source>
</evidence>
<dbReference type="InterPro" id="IPR001245">
    <property type="entry name" value="Ser-Thr/Tyr_kinase_cat_dom"/>
</dbReference>
<gene>
    <name evidence="2" type="ORF">PAXINDRAFT_81404</name>
</gene>
<keyword evidence="3" id="KW-1185">Reference proteome</keyword>
<feature type="domain" description="Protein kinase" evidence="1">
    <location>
        <begin position="1"/>
        <end position="108"/>
    </location>
</feature>
<dbReference type="InterPro" id="IPR000719">
    <property type="entry name" value="Prot_kinase_dom"/>
</dbReference>
<reference evidence="2 3" key="1">
    <citation type="submission" date="2014-06" db="EMBL/GenBank/DDBJ databases">
        <authorList>
            <consortium name="DOE Joint Genome Institute"/>
            <person name="Kuo A."/>
            <person name="Kohler A."/>
            <person name="Nagy L.G."/>
            <person name="Floudas D."/>
            <person name="Copeland A."/>
            <person name="Barry K.W."/>
            <person name="Cichocki N."/>
            <person name="Veneault-Fourrey C."/>
            <person name="LaButti K."/>
            <person name="Lindquist E.A."/>
            <person name="Lipzen A."/>
            <person name="Lundell T."/>
            <person name="Morin E."/>
            <person name="Murat C."/>
            <person name="Sun H."/>
            <person name="Tunlid A."/>
            <person name="Henrissat B."/>
            <person name="Grigoriev I.V."/>
            <person name="Hibbett D.S."/>
            <person name="Martin F."/>
            <person name="Nordberg H.P."/>
            <person name="Cantor M.N."/>
            <person name="Hua S.X."/>
        </authorList>
    </citation>
    <scope>NUCLEOTIDE SEQUENCE [LARGE SCALE GENOMIC DNA]</scope>
    <source>
        <strain evidence="2 3">ATCC 200175</strain>
    </source>
</reference>
<dbReference type="HOGENOM" id="CLU_000288_7_30_1"/>
<proteinExistence type="predicted"/>
<dbReference type="InterPro" id="IPR050167">
    <property type="entry name" value="Ser_Thr_protein_kinase"/>
</dbReference>
<dbReference type="AlphaFoldDB" id="A0A0C9SVF2"/>
<dbReference type="InterPro" id="IPR008266">
    <property type="entry name" value="Tyr_kinase_AS"/>
</dbReference>
<feature type="non-terminal residue" evidence="2">
    <location>
        <position position="108"/>
    </location>
</feature>
<dbReference type="SUPFAM" id="SSF56112">
    <property type="entry name" value="Protein kinase-like (PK-like)"/>
    <property type="match status" value="1"/>
</dbReference>
<dbReference type="GO" id="GO:0007165">
    <property type="term" value="P:signal transduction"/>
    <property type="evidence" value="ECO:0007669"/>
    <property type="project" value="TreeGrafter"/>
</dbReference>
<reference evidence="3" key="2">
    <citation type="submission" date="2015-01" db="EMBL/GenBank/DDBJ databases">
        <title>Evolutionary Origins and Diversification of the Mycorrhizal Mutualists.</title>
        <authorList>
            <consortium name="DOE Joint Genome Institute"/>
            <consortium name="Mycorrhizal Genomics Consortium"/>
            <person name="Kohler A."/>
            <person name="Kuo A."/>
            <person name="Nagy L.G."/>
            <person name="Floudas D."/>
            <person name="Copeland A."/>
            <person name="Barry K.W."/>
            <person name="Cichocki N."/>
            <person name="Veneault-Fourrey C."/>
            <person name="LaButti K."/>
            <person name="Lindquist E.A."/>
            <person name="Lipzen A."/>
            <person name="Lundell T."/>
            <person name="Morin E."/>
            <person name="Murat C."/>
            <person name="Riley R."/>
            <person name="Ohm R."/>
            <person name="Sun H."/>
            <person name="Tunlid A."/>
            <person name="Henrissat B."/>
            <person name="Grigoriev I.V."/>
            <person name="Hibbett D.S."/>
            <person name="Martin F."/>
        </authorList>
    </citation>
    <scope>NUCLEOTIDE SEQUENCE [LARGE SCALE GENOMIC DNA]</scope>
    <source>
        <strain evidence="3">ATCC 200175</strain>
    </source>
</reference>
<dbReference type="PROSITE" id="PS50011">
    <property type="entry name" value="PROTEIN_KINASE_DOM"/>
    <property type="match status" value="1"/>
</dbReference>